<dbReference type="AlphaFoldDB" id="A0A1V1P546"/>
<dbReference type="PROSITE" id="PS00198">
    <property type="entry name" value="4FE4S_FER_1"/>
    <property type="match status" value="2"/>
</dbReference>
<dbReference type="Proteomes" id="UP000189670">
    <property type="component" value="Unassembled WGS sequence"/>
</dbReference>
<evidence type="ECO:0000256" key="4">
    <source>
        <dbReference type="ARBA" id="ARBA00022982"/>
    </source>
</evidence>
<sequence length="137" mass="15295">MSYTIKDECIGCEVCKRLCPVDAIYGEKETVQKIDDALCIDCGACGKICPKGAIYDNFGVQCEIVKRSKWDRPRFNLSQCTACLSCVEICPVQCILIPDIETVEKDRLYPYLDDNKICIGCGFCELKCPVEAITMIS</sequence>
<gene>
    <name evidence="8" type="ORF">OMM_09181</name>
</gene>
<comment type="caution">
    <text evidence="8">The sequence shown here is derived from an EMBL/GenBank/DDBJ whole genome shotgun (WGS) entry which is preliminary data.</text>
</comment>
<reference evidence="9" key="1">
    <citation type="submission" date="2012-11" db="EMBL/GenBank/DDBJ databases">
        <authorList>
            <person name="Lucero-Rivera Y.E."/>
            <person name="Tovar-Ramirez D."/>
        </authorList>
    </citation>
    <scope>NUCLEOTIDE SEQUENCE [LARGE SCALE GENOMIC DNA]</scope>
    <source>
        <strain evidence="9">Araruama</strain>
    </source>
</reference>
<dbReference type="PANTHER" id="PTHR42859:SF10">
    <property type="entry name" value="DIMETHYLSULFOXIDE REDUCTASE CHAIN B"/>
    <property type="match status" value="1"/>
</dbReference>
<evidence type="ECO:0000256" key="2">
    <source>
        <dbReference type="ARBA" id="ARBA00022485"/>
    </source>
</evidence>
<protein>
    <submittedName>
        <fullName evidence="8">Fdx4</fullName>
    </submittedName>
</protein>
<accession>A0A1V1P546</accession>
<keyword evidence="2" id="KW-0004">4Fe-4S</keyword>
<evidence type="ECO:0000256" key="3">
    <source>
        <dbReference type="ARBA" id="ARBA00022723"/>
    </source>
</evidence>
<dbReference type="GO" id="GO:0051539">
    <property type="term" value="F:4 iron, 4 sulfur cluster binding"/>
    <property type="evidence" value="ECO:0007669"/>
    <property type="project" value="UniProtKB-KW"/>
</dbReference>
<dbReference type="PROSITE" id="PS51379">
    <property type="entry name" value="4FE4S_FER_2"/>
    <property type="match status" value="4"/>
</dbReference>
<dbReference type="PANTHER" id="PTHR42859">
    <property type="entry name" value="OXIDOREDUCTASE"/>
    <property type="match status" value="1"/>
</dbReference>
<evidence type="ECO:0000256" key="5">
    <source>
        <dbReference type="ARBA" id="ARBA00023004"/>
    </source>
</evidence>
<dbReference type="PRINTS" id="PR01868">
    <property type="entry name" value="ABCEFAMILY"/>
</dbReference>
<evidence type="ECO:0000259" key="7">
    <source>
        <dbReference type="PROSITE" id="PS51379"/>
    </source>
</evidence>
<dbReference type="InterPro" id="IPR017896">
    <property type="entry name" value="4Fe4S_Fe-S-bd"/>
</dbReference>
<evidence type="ECO:0000256" key="1">
    <source>
        <dbReference type="ARBA" id="ARBA00022448"/>
    </source>
</evidence>
<proteinExistence type="predicted"/>
<evidence type="ECO:0000256" key="6">
    <source>
        <dbReference type="ARBA" id="ARBA00023014"/>
    </source>
</evidence>
<dbReference type="InterPro" id="IPR017900">
    <property type="entry name" value="4Fe4S_Fe_S_CS"/>
</dbReference>
<name>A0A1V1P546_9BACT</name>
<keyword evidence="4" id="KW-0249">Electron transport</keyword>
<dbReference type="InterPro" id="IPR050294">
    <property type="entry name" value="RnfB_subfamily"/>
</dbReference>
<evidence type="ECO:0000313" key="9">
    <source>
        <dbReference type="Proteomes" id="UP000189670"/>
    </source>
</evidence>
<dbReference type="Gene3D" id="3.30.70.20">
    <property type="match status" value="2"/>
</dbReference>
<dbReference type="EMBL" id="ATBP01000524">
    <property type="protein sequence ID" value="ETR69941.1"/>
    <property type="molecule type" value="Genomic_DNA"/>
</dbReference>
<dbReference type="InterPro" id="IPR013283">
    <property type="entry name" value="RLI1"/>
</dbReference>
<keyword evidence="5" id="KW-0408">Iron</keyword>
<feature type="domain" description="4Fe-4S ferredoxin-type" evidence="7">
    <location>
        <begin position="108"/>
        <end position="137"/>
    </location>
</feature>
<keyword evidence="1" id="KW-0813">Transport</keyword>
<keyword evidence="3" id="KW-0479">Metal-binding</keyword>
<dbReference type="SUPFAM" id="SSF54862">
    <property type="entry name" value="4Fe-4S ferredoxins"/>
    <property type="match status" value="1"/>
</dbReference>
<feature type="domain" description="4Fe-4S ferredoxin-type" evidence="7">
    <location>
        <begin position="30"/>
        <end position="59"/>
    </location>
</feature>
<evidence type="ECO:0000313" key="8">
    <source>
        <dbReference type="EMBL" id="ETR69941.1"/>
    </source>
</evidence>
<feature type="domain" description="4Fe-4S ferredoxin-type" evidence="7">
    <location>
        <begin position="1"/>
        <end position="29"/>
    </location>
</feature>
<keyword evidence="6" id="KW-0411">Iron-sulfur</keyword>
<organism evidence="8 9">
    <name type="scientific">Candidatus Magnetoglobus multicellularis str. Araruama</name>
    <dbReference type="NCBI Taxonomy" id="890399"/>
    <lineage>
        <taxon>Bacteria</taxon>
        <taxon>Pseudomonadati</taxon>
        <taxon>Thermodesulfobacteriota</taxon>
        <taxon>Desulfobacteria</taxon>
        <taxon>Desulfobacterales</taxon>
        <taxon>Desulfobacteraceae</taxon>
        <taxon>Candidatus Magnetoglobus</taxon>
    </lineage>
</organism>
<dbReference type="Pfam" id="PF00037">
    <property type="entry name" value="Fer4"/>
    <property type="match status" value="2"/>
</dbReference>
<dbReference type="GO" id="GO:0046872">
    <property type="term" value="F:metal ion binding"/>
    <property type="evidence" value="ECO:0007669"/>
    <property type="project" value="UniProtKB-KW"/>
</dbReference>
<feature type="domain" description="4Fe-4S ferredoxin-type" evidence="7">
    <location>
        <begin position="71"/>
        <end position="100"/>
    </location>
</feature>
<dbReference type="Pfam" id="PF12838">
    <property type="entry name" value="Fer4_7"/>
    <property type="match status" value="1"/>
</dbReference>